<gene>
    <name evidence="2" type="ORF">GCM10010422_20290</name>
</gene>
<evidence type="ECO:0000313" key="3">
    <source>
        <dbReference type="Proteomes" id="UP001501721"/>
    </source>
</evidence>
<dbReference type="Proteomes" id="UP001501721">
    <property type="component" value="Unassembled WGS sequence"/>
</dbReference>
<dbReference type="Pfam" id="PF03235">
    <property type="entry name" value="GmrSD_N"/>
    <property type="match status" value="1"/>
</dbReference>
<evidence type="ECO:0000313" key="2">
    <source>
        <dbReference type="EMBL" id="GAA2476577.1"/>
    </source>
</evidence>
<feature type="domain" description="GmrSD restriction endonucleases N-terminal" evidence="1">
    <location>
        <begin position="9"/>
        <end position="90"/>
    </location>
</feature>
<reference evidence="3" key="1">
    <citation type="journal article" date="2019" name="Int. J. Syst. Evol. Microbiol.">
        <title>The Global Catalogue of Microorganisms (GCM) 10K type strain sequencing project: providing services to taxonomists for standard genome sequencing and annotation.</title>
        <authorList>
            <consortium name="The Broad Institute Genomics Platform"/>
            <consortium name="The Broad Institute Genome Sequencing Center for Infectious Disease"/>
            <person name="Wu L."/>
            <person name="Ma J."/>
        </authorList>
    </citation>
    <scope>NUCLEOTIDE SEQUENCE [LARGE SCALE GENOMIC DNA]</scope>
    <source>
        <strain evidence="3">JCM 6923</strain>
    </source>
</reference>
<organism evidence="2 3">
    <name type="scientific">Streptomyces graminearus</name>
    <dbReference type="NCBI Taxonomy" id="284030"/>
    <lineage>
        <taxon>Bacteria</taxon>
        <taxon>Bacillati</taxon>
        <taxon>Actinomycetota</taxon>
        <taxon>Actinomycetes</taxon>
        <taxon>Kitasatosporales</taxon>
        <taxon>Streptomycetaceae</taxon>
        <taxon>Streptomyces</taxon>
    </lineage>
</organism>
<evidence type="ECO:0000259" key="1">
    <source>
        <dbReference type="Pfam" id="PF03235"/>
    </source>
</evidence>
<proteinExistence type="predicted"/>
<dbReference type="InterPro" id="IPR004919">
    <property type="entry name" value="GmrSD_N"/>
</dbReference>
<dbReference type="EMBL" id="BAAATL010000008">
    <property type="protein sequence ID" value="GAA2476577.1"/>
    <property type="molecule type" value="Genomic_DNA"/>
</dbReference>
<accession>A0ABP5YBX1</accession>
<sequence>MRDTGIELKRFLDEAECGAYDLPPMQRALCVRPPFSVRLIDSLYRGYRVGSMLIWEPPVGQRPTAGRYQELAGRPRWWILDGQQRGTSYAGAFGRRPAWLPEELWTSMGGPDLEVAVRFTCAGGIRFRTHQPGRARHVRLADLVTGAGGEVRLLLEEAGYRPTDALVEQALELRAGLLRYVLPIEWLAADWPDAAENFIRRNPSLKPEERSLCSLSIAFEELQREHIDALERTARDAGFASALDRRQLNLVLQDFLPPEARREQGRWARGSAVSQAMERTEQSVTQVIGFLHRHGITGDALLWSPPVARVLCALFDRFPQAAASPFTWRWLAHAAAGQFYPGGPYSARPRQDVRGVLTAASFGEAAALLAGHSTPGPVLRLSTEELVRPSASKRRLLGAAGTLYAMACAHGVCGPVMDISDPALVFPDPRMRPQLLWPTAGTEVSLAAWALLSEDSAECIRAAGGWGRAVFEHLDVPPGRLAAHQLTAPLGGPVALPVEAQLKQRAEAMVDAINNFLDTVGPLAGPDSEL</sequence>
<protein>
    <recommendedName>
        <fullName evidence="1">GmrSD restriction endonucleases N-terminal domain-containing protein</fullName>
    </recommendedName>
</protein>
<keyword evidence="3" id="KW-1185">Reference proteome</keyword>
<comment type="caution">
    <text evidence="2">The sequence shown here is derived from an EMBL/GenBank/DDBJ whole genome shotgun (WGS) entry which is preliminary data.</text>
</comment>
<name>A0ABP5YBX1_9ACTN</name>